<name>A0A9K3KTN6_9STRA</name>
<feature type="region of interest" description="Disordered" evidence="1">
    <location>
        <begin position="105"/>
        <end position="165"/>
    </location>
</feature>
<sequence>MIAKADRNLKFRTWGLRFLRFFLFFVASLVAVEPLSETFGSGILDPLKKDFCRIILFATLSAAVLTILVAIFALFPFSLLGVVGLVAIGGAAYWARQCSISRAPITQPSLPNTKPDGLTTVANNQESKPIQDTVEVDQSSTLDINPHDSDPEAPASSHPNPYVSTTHWTTSEQFVPASTATSISTGDTTEDVDIDLSSIPETRILQQ</sequence>
<evidence type="ECO:0000313" key="3">
    <source>
        <dbReference type="EMBL" id="KAG7349733.1"/>
    </source>
</evidence>
<evidence type="ECO:0000313" key="4">
    <source>
        <dbReference type="Proteomes" id="UP000693970"/>
    </source>
</evidence>
<keyword evidence="4" id="KW-1185">Reference proteome</keyword>
<protein>
    <submittedName>
        <fullName evidence="3">Uncharacterized protein</fullName>
    </submittedName>
</protein>
<dbReference type="Proteomes" id="UP000693970">
    <property type="component" value="Unassembled WGS sequence"/>
</dbReference>
<keyword evidence="2" id="KW-0812">Transmembrane</keyword>
<organism evidence="3 4">
    <name type="scientific">Nitzschia inconspicua</name>
    <dbReference type="NCBI Taxonomy" id="303405"/>
    <lineage>
        <taxon>Eukaryota</taxon>
        <taxon>Sar</taxon>
        <taxon>Stramenopiles</taxon>
        <taxon>Ochrophyta</taxon>
        <taxon>Bacillariophyta</taxon>
        <taxon>Bacillariophyceae</taxon>
        <taxon>Bacillariophycidae</taxon>
        <taxon>Bacillariales</taxon>
        <taxon>Bacillariaceae</taxon>
        <taxon>Nitzschia</taxon>
    </lineage>
</organism>
<evidence type="ECO:0000256" key="2">
    <source>
        <dbReference type="SAM" id="Phobius"/>
    </source>
</evidence>
<dbReference type="EMBL" id="JAGRRH010000019">
    <property type="protein sequence ID" value="KAG7349733.1"/>
    <property type="molecule type" value="Genomic_DNA"/>
</dbReference>
<dbReference type="AlphaFoldDB" id="A0A9K3KTN6"/>
<feature type="compositionally biased region" description="Polar residues" evidence="1">
    <location>
        <begin position="120"/>
        <end position="143"/>
    </location>
</feature>
<reference evidence="3" key="2">
    <citation type="submission" date="2021-04" db="EMBL/GenBank/DDBJ databases">
        <authorList>
            <person name="Podell S."/>
        </authorList>
    </citation>
    <scope>NUCLEOTIDE SEQUENCE</scope>
    <source>
        <strain evidence="3">Hildebrandi</strain>
    </source>
</reference>
<proteinExistence type="predicted"/>
<keyword evidence="2" id="KW-0472">Membrane</keyword>
<accession>A0A9K3KTN6</accession>
<keyword evidence="2" id="KW-1133">Transmembrane helix</keyword>
<evidence type="ECO:0000256" key="1">
    <source>
        <dbReference type="SAM" id="MobiDB-lite"/>
    </source>
</evidence>
<gene>
    <name evidence="3" type="ORF">IV203_012330</name>
</gene>
<comment type="caution">
    <text evidence="3">The sequence shown here is derived from an EMBL/GenBank/DDBJ whole genome shotgun (WGS) entry which is preliminary data.</text>
</comment>
<feature type="transmembrane region" description="Helical" evidence="2">
    <location>
        <begin position="18"/>
        <end position="39"/>
    </location>
</feature>
<reference evidence="3" key="1">
    <citation type="journal article" date="2021" name="Sci. Rep.">
        <title>Diploid genomic architecture of Nitzschia inconspicua, an elite biomass production diatom.</title>
        <authorList>
            <person name="Oliver A."/>
            <person name="Podell S."/>
            <person name="Pinowska A."/>
            <person name="Traller J.C."/>
            <person name="Smith S.R."/>
            <person name="McClure R."/>
            <person name="Beliaev A."/>
            <person name="Bohutskyi P."/>
            <person name="Hill E.A."/>
            <person name="Rabines A."/>
            <person name="Zheng H."/>
            <person name="Allen L.Z."/>
            <person name="Kuo A."/>
            <person name="Grigoriev I.V."/>
            <person name="Allen A.E."/>
            <person name="Hazlebeck D."/>
            <person name="Allen E.E."/>
        </authorList>
    </citation>
    <scope>NUCLEOTIDE SEQUENCE</scope>
    <source>
        <strain evidence="3">Hildebrandi</strain>
    </source>
</reference>
<feature type="transmembrane region" description="Helical" evidence="2">
    <location>
        <begin position="51"/>
        <end position="71"/>
    </location>
</feature>
<feature type="transmembrane region" description="Helical" evidence="2">
    <location>
        <begin position="77"/>
        <end position="95"/>
    </location>
</feature>